<dbReference type="InterPro" id="IPR015928">
    <property type="entry name" value="Aconitase/3IPM_dehydase_swvl"/>
</dbReference>
<evidence type="ECO:0000256" key="7">
    <source>
        <dbReference type="ARBA" id="ARBA00022605"/>
    </source>
</evidence>
<protein>
    <recommendedName>
        <fullName evidence="10">3-isopropylmalate dehydratase small subunit</fullName>
        <ecNumber evidence="10">4.2.1.33</ecNumber>
    </recommendedName>
    <alternativeName>
        <fullName evidence="10">Alpha-IPM isomerase</fullName>
        <shortName evidence="10">IPMI</shortName>
    </alternativeName>
    <alternativeName>
        <fullName evidence="10">Isopropylmalate isomerase</fullName>
    </alternativeName>
</protein>
<dbReference type="Gene3D" id="3.20.19.10">
    <property type="entry name" value="Aconitase, domain 4"/>
    <property type="match status" value="1"/>
</dbReference>
<comment type="function">
    <text evidence="2 10">Catalyzes the isomerization between 2-isopropylmalate and 3-isopropylmalate, via the formation of 2-isopropylmaleate.</text>
</comment>
<dbReference type="PANTHER" id="PTHR43345">
    <property type="entry name" value="3-ISOPROPYLMALATE DEHYDRATASE SMALL SUBUNIT 2-RELATED-RELATED"/>
    <property type="match status" value="1"/>
</dbReference>
<dbReference type="Proteomes" id="UP000827138">
    <property type="component" value="Chromosome"/>
</dbReference>
<dbReference type="InterPro" id="IPR004431">
    <property type="entry name" value="3-IsopropMal_deHydase_ssu"/>
</dbReference>
<evidence type="ECO:0000256" key="4">
    <source>
        <dbReference type="ARBA" id="ARBA00009845"/>
    </source>
</evidence>
<evidence type="ECO:0000256" key="9">
    <source>
        <dbReference type="ARBA" id="ARBA00023304"/>
    </source>
</evidence>
<evidence type="ECO:0000256" key="2">
    <source>
        <dbReference type="ARBA" id="ARBA00002695"/>
    </source>
</evidence>
<keyword evidence="9 10" id="KW-0100">Branched-chain amino acid biosynthesis</keyword>
<evidence type="ECO:0000256" key="10">
    <source>
        <dbReference type="HAMAP-Rule" id="MF_01031"/>
    </source>
</evidence>
<evidence type="ECO:0000256" key="8">
    <source>
        <dbReference type="ARBA" id="ARBA00023239"/>
    </source>
</evidence>
<dbReference type="InterPro" id="IPR033940">
    <property type="entry name" value="IPMI_Swivel"/>
</dbReference>
<evidence type="ECO:0000256" key="5">
    <source>
        <dbReference type="ARBA" id="ARBA00011271"/>
    </source>
</evidence>
<name>A0ABX8XUI4_9ACTN</name>
<dbReference type="EC" id="4.2.1.33" evidence="10"/>
<sequence length="218" mass="24033">MTSTPNGLRPLVRHTGRTVPLRRGNVDTDQIMPAEFCKRVTKSGFEDAVFSRWRAEPDFVLERPERAGASVLLAGPDFGTGSSREHAVWGLRDWGFVAVLSSRFGDIFRRNALKNQLLAVVLPEPAIETLTTASERDPSMEVTIDVAAGTVEGGGGSWEFDLDGRTRWLLLNGYDDIAVTLREADAITAYETSRPYWLPSIRPDDGAAARDRTPQEAT</sequence>
<evidence type="ECO:0000256" key="3">
    <source>
        <dbReference type="ARBA" id="ARBA00004729"/>
    </source>
</evidence>
<dbReference type="HAMAP" id="MF_01031">
    <property type="entry name" value="LeuD_type1"/>
    <property type="match status" value="1"/>
</dbReference>
<feature type="domain" description="Aconitase A/isopropylmalate dehydratase small subunit swivel" evidence="11">
    <location>
        <begin position="11"/>
        <end position="124"/>
    </location>
</feature>
<dbReference type="PANTHER" id="PTHR43345:SF5">
    <property type="entry name" value="3-ISOPROPYLMALATE DEHYDRATASE SMALL SUBUNIT"/>
    <property type="match status" value="1"/>
</dbReference>
<accession>A0ABX8XUI4</accession>
<evidence type="ECO:0000313" key="12">
    <source>
        <dbReference type="EMBL" id="QYX79583.1"/>
    </source>
</evidence>
<keyword evidence="8 10" id="KW-0456">Lyase</keyword>
<comment type="similarity">
    <text evidence="4 10">Belongs to the LeuD family. LeuD type 1 subfamily.</text>
</comment>
<evidence type="ECO:0000256" key="6">
    <source>
        <dbReference type="ARBA" id="ARBA00022430"/>
    </source>
</evidence>
<keyword evidence="7 10" id="KW-0028">Amino-acid biosynthesis</keyword>
<dbReference type="NCBIfam" id="NF002458">
    <property type="entry name" value="PRK01641.1"/>
    <property type="match status" value="1"/>
</dbReference>
<reference evidence="12 13" key="1">
    <citation type="submission" date="2021-08" db="EMBL/GenBank/DDBJ databases">
        <authorList>
            <person name="Ping M."/>
        </authorList>
    </citation>
    <scope>NUCLEOTIDE SEQUENCE [LARGE SCALE GENOMIC DNA]</scope>
    <source>
        <strain evidence="12 13">MG28</strain>
    </source>
</reference>
<dbReference type="GO" id="GO:0003861">
    <property type="term" value="F:3-isopropylmalate dehydratase activity"/>
    <property type="evidence" value="ECO:0007669"/>
    <property type="project" value="UniProtKB-EC"/>
</dbReference>
<dbReference type="NCBIfam" id="TIGR00171">
    <property type="entry name" value="leuD"/>
    <property type="match status" value="1"/>
</dbReference>
<dbReference type="InterPro" id="IPR050075">
    <property type="entry name" value="LeuD"/>
</dbReference>
<dbReference type="EMBL" id="CP080647">
    <property type="protein sequence ID" value="QYX79583.1"/>
    <property type="molecule type" value="Genomic_DNA"/>
</dbReference>
<comment type="subunit">
    <text evidence="5 10">Heterodimer of LeuC and LeuD.</text>
</comment>
<dbReference type="CDD" id="cd01577">
    <property type="entry name" value="IPMI_Swivel"/>
    <property type="match status" value="1"/>
</dbReference>
<dbReference type="InterPro" id="IPR000573">
    <property type="entry name" value="AconitaseA/IPMdHydase_ssu_swvl"/>
</dbReference>
<keyword evidence="13" id="KW-1185">Reference proteome</keyword>
<dbReference type="RefSeq" id="WP_220648367.1">
    <property type="nucleotide sequence ID" value="NZ_CP080647.1"/>
</dbReference>
<proteinExistence type="inferred from homology"/>
<comment type="catalytic activity">
    <reaction evidence="1 10">
        <text>(2R,3S)-3-isopropylmalate = (2S)-2-isopropylmalate</text>
        <dbReference type="Rhea" id="RHEA:32287"/>
        <dbReference type="ChEBI" id="CHEBI:1178"/>
        <dbReference type="ChEBI" id="CHEBI:35121"/>
        <dbReference type="EC" id="4.2.1.33"/>
    </reaction>
</comment>
<dbReference type="SUPFAM" id="SSF52016">
    <property type="entry name" value="LeuD/IlvD-like"/>
    <property type="match status" value="1"/>
</dbReference>
<evidence type="ECO:0000313" key="13">
    <source>
        <dbReference type="Proteomes" id="UP000827138"/>
    </source>
</evidence>
<keyword evidence="6 10" id="KW-0432">Leucine biosynthesis</keyword>
<dbReference type="Pfam" id="PF00694">
    <property type="entry name" value="Aconitase_C"/>
    <property type="match status" value="1"/>
</dbReference>
<gene>
    <name evidence="10 12" type="primary">leuD</name>
    <name evidence="12" type="ORF">K1J60_26425</name>
</gene>
<evidence type="ECO:0000259" key="11">
    <source>
        <dbReference type="Pfam" id="PF00694"/>
    </source>
</evidence>
<comment type="pathway">
    <text evidence="3 10">Amino-acid biosynthesis; L-leucine biosynthesis; L-leucine from 3-methyl-2-oxobutanoate: step 2/4.</text>
</comment>
<evidence type="ECO:0000256" key="1">
    <source>
        <dbReference type="ARBA" id="ARBA00000491"/>
    </source>
</evidence>
<organism evidence="12 13">
    <name type="scientific">Streptomyces akebiae</name>
    <dbReference type="NCBI Taxonomy" id="2865673"/>
    <lineage>
        <taxon>Bacteria</taxon>
        <taxon>Bacillati</taxon>
        <taxon>Actinomycetota</taxon>
        <taxon>Actinomycetes</taxon>
        <taxon>Kitasatosporales</taxon>
        <taxon>Streptomycetaceae</taxon>
        <taxon>Streptomyces</taxon>
    </lineage>
</organism>